<dbReference type="PRINTS" id="PR00153">
    <property type="entry name" value="CSAPPISMRASE"/>
</dbReference>
<evidence type="ECO:0000256" key="2">
    <source>
        <dbReference type="ARBA" id="ARBA00023235"/>
    </source>
</evidence>
<dbReference type="Pfam" id="PF00160">
    <property type="entry name" value="Pro_isomerase"/>
    <property type="match status" value="1"/>
</dbReference>
<dbReference type="InterPro" id="IPR002130">
    <property type="entry name" value="Cyclophilin-type_PPIase_dom"/>
</dbReference>
<dbReference type="AlphaFoldDB" id="A0A7V0Q655"/>
<comment type="function">
    <text evidence="3">PPIases accelerate the folding of proteins. It catalyzes the cis-trans isomerization of proline imidic peptide bonds in oligopeptides.</text>
</comment>
<keyword evidence="1 3" id="KW-0697">Rotamase</keyword>
<dbReference type="GO" id="GO:0003755">
    <property type="term" value="F:peptidyl-prolyl cis-trans isomerase activity"/>
    <property type="evidence" value="ECO:0007669"/>
    <property type="project" value="UniProtKB-UniRule"/>
</dbReference>
<comment type="caution">
    <text evidence="5">The sequence shown here is derived from an EMBL/GenBank/DDBJ whole genome shotgun (WGS) entry which is preliminary data.</text>
</comment>
<sequence length="195" mass="21910">MFKLIILGLIFINSGQLNIERIITPKTKPKERIAIAKEYKNITVELKGDEVALIKTNKGEFKVELYVKDAPKTVENFVKLSLLGFYDGLSFHRYVENFVIQGGDPTGTGFYGCGYNIPLEISDKKHVKGALGIARTKDPNSGSSQFYITLSPTPHLDGKYTVFGRVIEGMDVVMKLRKGDRIEKIEIIHKSDKQN</sequence>
<dbReference type="InterPro" id="IPR029000">
    <property type="entry name" value="Cyclophilin-like_dom_sf"/>
</dbReference>
<accession>A0A7V0Q655</accession>
<comment type="catalytic activity">
    <reaction evidence="3">
        <text>[protein]-peptidylproline (omega=180) = [protein]-peptidylproline (omega=0)</text>
        <dbReference type="Rhea" id="RHEA:16237"/>
        <dbReference type="Rhea" id="RHEA-COMP:10747"/>
        <dbReference type="Rhea" id="RHEA-COMP:10748"/>
        <dbReference type="ChEBI" id="CHEBI:83833"/>
        <dbReference type="ChEBI" id="CHEBI:83834"/>
        <dbReference type="EC" id="5.2.1.8"/>
    </reaction>
</comment>
<dbReference type="PROSITE" id="PS50072">
    <property type="entry name" value="CSA_PPIASE_2"/>
    <property type="match status" value="1"/>
</dbReference>
<keyword evidence="2 3" id="KW-0413">Isomerase</keyword>
<dbReference type="EC" id="5.2.1.8" evidence="3"/>
<dbReference type="CDD" id="cd00317">
    <property type="entry name" value="cyclophilin"/>
    <property type="match status" value="1"/>
</dbReference>
<proteinExistence type="inferred from homology"/>
<evidence type="ECO:0000259" key="4">
    <source>
        <dbReference type="PROSITE" id="PS50072"/>
    </source>
</evidence>
<dbReference type="Gene3D" id="2.40.100.10">
    <property type="entry name" value="Cyclophilin-like"/>
    <property type="match status" value="1"/>
</dbReference>
<name>A0A7V0Q655_UNCW3</name>
<comment type="similarity">
    <text evidence="3">Belongs to the cyclophilin-type PPIase family.</text>
</comment>
<dbReference type="Proteomes" id="UP000886381">
    <property type="component" value="Unassembled WGS sequence"/>
</dbReference>
<evidence type="ECO:0000256" key="1">
    <source>
        <dbReference type="ARBA" id="ARBA00023110"/>
    </source>
</evidence>
<dbReference type="EMBL" id="DRDR01000035">
    <property type="protein sequence ID" value="HDL59965.1"/>
    <property type="molecule type" value="Genomic_DNA"/>
</dbReference>
<dbReference type="PANTHER" id="PTHR45625">
    <property type="entry name" value="PEPTIDYL-PROLYL CIS-TRANS ISOMERASE-RELATED"/>
    <property type="match status" value="1"/>
</dbReference>
<dbReference type="PANTHER" id="PTHR45625:SF4">
    <property type="entry name" value="PEPTIDYLPROLYL ISOMERASE DOMAIN AND WD REPEAT-CONTAINING PROTEIN 1"/>
    <property type="match status" value="1"/>
</dbReference>
<feature type="domain" description="PPIase cyclophilin-type" evidence="4">
    <location>
        <begin position="50"/>
        <end position="178"/>
    </location>
</feature>
<dbReference type="SUPFAM" id="SSF50891">
    <property type="entry name" value="Cyclophilin-like"/>
    <property type="match status" value="1"/>
</dbReference>
<evidence type="ECO:0000313" key="5">
    <source>
        <dbReference type="EMBL" id="HDL59965.1"/>
    </source>
</evidence>
<evidence type="ECO:0000256" key="3">
    <source>
        <dbReference type="RuleBase" id="RU363019"/>
    </source>
</evidence>
<reference evidence="5" key="1">
    <citation type="journal article" date="2020" name="mSystems">
        <title>Genome- and Community-Level Interaction Insights into Carbon Utilization and Element Cycling Functions of Hydrothermarchaeota in Hydrothermal Sediment.</title>
        <authorList>
            <person name="Zhou Z."/>
            <person name="Liu Y."/>
            <person name="Xu W."/>
            <person name="Pan J."/>
            <person name="Luo Z.H."/>
            <person name="Li M."/>
        </authorList>
    </citation>
    <scope>NUCLEOTIDE SEQUENCE [LARGE SCALE GENOMIC DNA]</scope>
    <source>
        <strain evidence="5">HyVt-28</strain>
    </source>
</reference>
<gene>
    <name evidence="5" type="ORF">ENH14_00755</name>
</gene>
<organism evidence="5">
    <name type="scientific">candidate division WOR-3 bacterium</name>
    <dbReference type="NCBI Taxonomy" id="2052148"/>
    <lineage>
        <taxon>Bacteria</taxon>
        <taxon>Bacteria division WOR-3</taxon>
    </lineage>
</organism>
<protein>
    <recommendedName>
        <fullName evidence="3">Peptidyl-prolyl cis-trans isomerase</fullName>
        <shortName evidence="3">PPIase</shortName>
        <ecNumber evidence="3">5.2.1.8</ecNumber>
    </recommendedName>
</protein>
<dbReference type="InterPro" id="IPR044666">
    <property type="entry name" value="Cyclophilin_A-like"/>
</dbReference>